<dbReference type="OrthoDB" id="9795863at2"/>
<evidence type="ECO:0000313" key="16">
    <source>
        <dbReference type="EMBL" id="SHD76603.1"/>
    </source>
</evidence>
<accession>M1ZAK0</accession>
<reference evidence="16 17" key="1">
    <citation type="submission" date="2016-11" db="EMBL/GenBank/DDBJ databases">
        <authorList>
            <person name="Manzoor S."/>
        </authorList>
    </citation>
    <scope>NUCLEOTIDE SEQUENCE [LARGE SCALE GENOMIC DNA]</scope>
    <source>
        <strain evidence="16">Clostridium ultunense strain Esp</strain>
    </source>
</reference>
<dbReference type="Pfam" id="PF00430">
    <property type="entry name" value="ATP-synt_B"/>
    <property type="match status" value="1"/>
</dbReference>
<comment type="subunit">
    <text evidence="13">F-type ATPases have 2 components, F(1) - the catalytic core - and F(0) - the membrane proton channel. F(1) has five subunits: alpha(3), beta(3), gamma(1), delta(1), epsilon(1). F(0) has three main subunits: a(1), b(2) and c(10-14). The alpha and beta chains form an alternating ring which encloses part of the gamma chain. F(1) is attached to F(0) by a central stalk formed by the gamma and epsilon chains, while a peripheral stalk is formed by the delta and b chains.</text>
</comment>
<dbReference type="GO" id="GO:0045259">
    <property type="term" value="C:proton-transporting ATP synthase complex"/>
    <property type="evidence" value="ECO:0007669"/>
    <property type="project" value="UniProtKB-KW"/>
</dbReference>
<evidence type="ECO:0000256" key="6">
    <source>
        <dbReference type="ARBA" id="ARBA00022781"/>
    </source>
</evidence>
<comment type="similarity">
    <text evidence="1 13 14">Belongs to the ATPase B chain family.</text>
</comment>
<keyword evidence="8 13" id="KW-0406">Ion transport</keyword>
<dbReference type="HAMAP" id="MF_01398">
    <property type="entry name" value="ATP_synth_b_bprime"/>
    <property type="match status" value="1"/>
</dbReference>
<evidence type="ECO:0000256" key="15">
    <source>
        <dbReference type="SAM" id="Coils"/>
    </source>
</evidence>
<sequence>MFDVRVIPELSSMILTLLAVLILFWGLSKLLYKPVSKILNERKEKIQNDIDGAKVLKEEAATLKSEYESKLLDARKETQEIIESGRKRGEEIKEDIIAEAKKEAENIVEKAKREIQAEREKALLDVKMQAGEMAVLIASKIIEKDVDLASQQDLIEKFVDEVGTREWQN</sequence>
<comment type="function">
    <text evidence="13">Component of the F(0) channel, it forms part of the peripheral stalk, linking F(1) to F(0).</text>
</comment>
<keyword evidence="2 13" id="KW-0813">Transport</keyword>
<dbReference type="PANTHER" id="PTHR33445:SF1">
    <property type="entry name" value="ATP SYNTHASE SUBUNIT B"/>
    <property type="match status" value="1"/>
</dbReference>
<evidence type="ECO:0000256" key="12">
    <source>
        <dbReference type="ARBA" id="ARBA00037847"/>
    </source>
</evidence>
<keyword evidence="9 13" id="KW-0472">Membrane</keyword>
<keyword evidence="5 13" id="KW-0812">Transmembrane</keyword>
<gene>
    <name evidence="13 16" type="primary">atpF</name>
    <name evidence="16" type="ORF">CUESP1_1230</name>
</gene>
<dbReference type="NCBIfam" id="TIGR01144">
    <property type="entry name" value="ATP_synt_b"/>
    <property type="match status" value="1"/>
</dbReference>
<dbReference type="CDD" id="cd06503">
    <property type="entry name" value="ATP-synt_Fo_b"/>
    <property type="match status" value="1"/>
</dbReference>
<dbReference type="InterPro" id="IPR050059">
    <property type="entry name" value="ATP_synthase_B_chain"/>
</dbReference>
<evidence type="ECO:0000256" key="5">
    <source>
        <dbReference type="ARBA" id="ARBA00022692"/>
    </source>
</evidence>
<evidence type="ECO:0000256" key="7">
    <source>
        <dbReference type="ARBA" id="ARBA00022989"/>
    </source>
</evidence>
<evidence type="ECO:0000313" key="17">
    <source>
        <dbReference type="Proteomes" id="UP000245423"/>
    </source>
</evidence>
<feature type="transmembrane region" description="Helical" evidence="13">
    <location>
        <begin position="12"/>
        <end position="32"/>
    </location>
</feature>
<keyword evidence="4 13" id="KW-0138">CF(0)</keyword>
<dbReference type="InterPro" id="IPR002146">
    <property type="entry name" value="ATP_synth_b/b'su_bac/chlpt"/>
</dbReference>
<dbReference type="AlphaFoldDB" id="M1ZAK0"/>
<evidence type="ECO:0000256" key="10">
    <source>
        <dbReference type="ARBA" id="ARBA00023310"/>
    </source>
</evidence>
<comment type="function">
    <text evidence="11 13">F(1)F(0) ATP synthase produces ATP from ADP in the presence of a proton or sodium gradient. F-type ATPases consist of two structural domains, F(1) containing the extramembraneous catalytic core and F(0) containing the membrane proton channel, linked together by a central stalk and a peripheral stalk. During catalysis, ATP synthesis in the catalytic domain of F(1) is coupled via a rotary mechanism of the central stalk subunits to proton translocation.</text>
</comment>
<evidence type="ECO:0000256" key="2">
    <source>
        <dbReference type="ARBA" id="ARBA00022448"/>
    </source>
</evidence>
<dbReference type="SUPFAM" id="SSF81573">
    <property type="entry name" value="F1F0 ATP synthase subunit B, membrane domain"/>
    <property type="match status" value="1"/>
</dbReference>
<protein>
    <recommendedName>
        <fullName evidence="13">ATP synthase subunit b</fullName>
    </recommendedName>
    <alternativeName>
        <fullName evidence="13">ATP synthase F(0) sector subunit b</fullName>
    </alternativeName>
    <alternativeName>
        <fullName evidence="13">ATPase subunit I</fullName>
    </alternativeName>
    <alternativeName>
        <fullName evidence="13">F-type ATPase subunit b</fullName>
        <shortName evidence="13">F-ATPase subunit b</shortName>
    </alternativeName>
</protein>
<keyword evidence="15" id="KW-0175">Coiled coil</keyword>
<dbReference type="GO" id="GO:0046961">
    <property type="term" value="F:proton-transporting ATPase activity, rotational mechanism"/>
    <property type="evidence" value="ECO:0007669"/>
    <property type="project" value="TreeGrafter"/>
</dbReference>
<dbReference type="InterPro" id="IPR028987">
    <property type="entry name" value="ATP_synth_B-like_membr_sf"/>
</dbReference>
<dbReference type="GO" id="GO:0012505">
    <property type="term" value="C:endomembrane system"/>
    <property type="evidence" value="ECO:0007669"/>
    <property type="project" value="UniProtKB-SubCell"/>
</dbReference>
<dbReference type="PANTHER" id="PTHR33445">
    <property type="entry name" value="ATP SYNTHASE SUBUNIT B', CHLOROPLASTIC"/>
    <property type="match status" value="1"/>
</dbReference>
<evidence type="ECO:0000256" key="8">
    <source>
        <dbReference type="ARBA" id="ARBA00023065"/>
    </source>
</evidence>
<keyword evidence="7 13" id="KW-1133">Transmembrane helix</keyword>
<evidence type="ECO:0000256" key="1">
    <source>
        <dbReference type="ARBA" id="ARBA00005513"/>
    </source>
</evidence>
<dbReference type="GO" id="GO:0005886">
    <property type="term" value="C:plasma membrane"/>
    <property type="evidence" value="ECO:0007669"/>
    <property type="project" value="UniProtKB-SubCell"/>
</dbReference>
<keyword evidence="17" id="KW-1185">Reference proteome</keyword>
<keyword evidence="10 13" id="KW-0066">ATP synthesis</keyword>
<dbReference type="Proteomes" id="UP000245423">
    <property type="component" value="Chromosome 1"/>
</dbReference>
<dbReference type="HOGENOM" id="CLU_079215_4_0_9"/>
<dbReference type="GO" id="GO:0046933">
    <property type="term" value="F:proton-transporting ATP synthase activity, rotational mechanism"/>
    <property type="evidence" value="ECO:0007669"/>
    <property type="project" value="UniProtKB-UniRule"/>
</dbReference>
<keyword evidence="6 13" id="KW-0375">Hydrogen ion transport</keyword>
<evidence type="ECO:0000256" key="11">
    <source>
        <dbReference type="ARBA" id="ARBA00025198"/>
    </source>
</evidence>
<organism evidence="16 17">
    <name type="scientific">[Clostridium] ultunense Esp</name>
    <dbReference type="NCBI Taxonomy" id="1288971"/>
    <lineage>
        <taxon>Bacteria</taxon>
        <taxon>Bacillati</taxon>
        <taxon>Bacillota</taxon>
        <taxon>Tissierellia</taxon>
        <taxon>Tissierellales</taxon>
        <taxon>Tepidimicrobiaceae</taxon>
        <taxon>Schnuerera</taxon>
    </lineage>
</organism>
<dbReference type="RefSeq" id="WP_005584580.1">
    <property type="nucleotide sequence ID" value="NZ_LT669839.1"/>
</dbReference>
<name>M1ZAK0_9FIRM</name>
<dbReference type="InterPro" id="IPR005864">
    <property type="entry name" value="ATP_synth_F0_bsu_bac"/>
</dbReference>
<evidence type="ECO:0000256" key="9">
    <source>
        <dbReference type="ARBA" id="ARBA00023136"/>
    </source>
</evidence>
<dbReference type="EMBL" id="LT669839">
    <property type="protein sequence ID" value="SHD76603.1"/>
    <property type="molecule type" value="Genomic_DNA"/>
</dbReference>
<dbReference type="Gene3D" id="1.20.5.620">
    <property type="entry name" value="F1F0 ATP synthase subunit B, membrane domain"/>
    <property type="match status" value="1"/>
</dbReference>
<evidence type="ECO:0000256" key="4">
    <source>
        <dbReference type="ARBA" id="ARBA00022547"/>
    </source>
</evidence>
<evidence type="ECO:0000256" key="13">
    <source>
        <dbReference type="HAMAP-Rule" id="MF_01398"/>
    </source>
</evidence>
<evidence type="ECO:0000256" key="3">
    <source>
        <dbReference type="ARBA" id="ARBA00022475"/>
    </source>
</evidence>
<proteinExistence type="inferred from homology"/>
<feature type="coiled-coil region" evidence="15">
    <location>
        <begin position="57"/>
        <end position="121"/>
    </location>
</feature>
<comment type="subcellular location">
    <subcellularLocation>
        <location evidence="13">Cell membrane</location>
        <topology evidence="13">Single-pass membrane protein</topology>
    </subcellularLocation>
    <subcellularLocation>
        <location evidence="12">Endomembrane system</location>
        <topology evidence="12">Single-pass membrane protein</topology>
    </subcellularLocation>
</comment>
<evidence type="ECO:0000256" key="14">
    <source>
        <dbReference type="RuleBase" id="RU003848"/>
    </source>
</evidence>
<keyword evidence="3 13" id="KW-1003">Cell membrane</keyword>